<gene>
    <name evidence="6" type="ORF">Tci_926241</name>
</gene>
<dbReference type="Pfam" id="PF07980">
    <property type="entry name" value="SusD_RagB"/>
    <property type="match status" value="1"/>
</dbReference>
<organism evidence="6">
    <name type="scientific">Tanacetum cinerariifolium</name>
    <name type="common">Dalmatian daisy</name>
    <name type="synonym">Chrysanthemum cinerariifolium</name>
    <dbReference type="NCBI Taxonomy" id="118510"/>
    <lineage>
        <taxon>Eukaryota</taxon>
        <taxon>Viridiplantae</taxon>
        <taxon>Streptophyta</taxon>
        <taxon>Embryophyta</taxon>
        <taxon>Tracheophyta</taxon>
        <taxon>Spermatophyta</taxon>
        <taxon>Magnoliopsida</taxon>
        <taxon>eudicotyledons</taxon>
        <taxon>Gunneridae</taxon>
        <taxon>Pentapetalae</taxon>
        <taxon>asterids</taxon>
        <taxon>campanulids</taxon>
        <taxon>Asterales</taxon>
        <taxon>Asteraceae</taxon>
        <taxon>Asteroideae</taxon>
        <taxon>Anthemideae</taxon>
        <taxon>Anthemidinae</taxon>
        <taxon>Tanacetum</taxon>
    </lineage>
</organism>
<protein>
    <recommendedName>
        <fullName evidence="5">RagB/SusD domain-containing protein</fullName>
    </recommendedName>
</protein>
<dbReference type="InterPro" id="IPR012944">
    <property type="entry name" value="SusD_RagB_dom"/>
</dbReference>
<keyword evidence="4" id="KW-0998">Cell outer membrane</keyword>
<keyword evidence="3" id="KW-0472">Membrane</keyword>
<feature type="domain" description="RagB/SusD" evidence="5">
    <location>
        <begin position="1"/>
        <end position="70"/>
    </location>
</feature>
<evidence type="ECO:0000256" key="3">
    <source>
        <dbReference type="ARBA" id="ARBA00023136"/>
    </source>
</evidence>
<evidence type="ECO:0000259" key="5">
    <source>
        <dbReference type="Pfam" id="PF07980"/>
    </source>
</evidence>
<keyword evidence="2" id="KW-0732">Signal</keyword>
<sequence>GQGTQALALLNAVRNRSVAAADQFTASNAPTGDALTQAILNERRIEFVAEGLRWGDISRLATDAKFAPYPGGGIPAKYWGQTPGNITLARYSCGVGAP</sequence>
<dbReference type="EMBL" id="BKCJ011803974">
    <property type="protein sequence ID" value="GFD54272.1"/>
    <property type="molecule type" value="Genomic_DNA"/>
</dbReference>
<evidence type="ECO:0000256" key="4">
    <source>
        <dbReference type="ARBA" id="ARBA00023237"/>
    </source>
</evidence>
<proteinExistence type="predicted"/>
<reference evidence="6" key="1">
    <citation type="journal article" date="2019" name="Sci. Rep.">
        <title>Draft genome of Tanacetum cinerariifolium, the natural source of mosquito coil.</title>
        <authorList>
            <person name="Yamashiro T."/>
            <person name="Shiraishi A."/>
            <person name="Satake H."/>
            <person name="Nakayama K."/>
        </authorList>
    </citation>
    <scope>NUCLEOTIDE SEQUENCE</scope>
</reference>
<accession>A0A699X2H2</accession>
<dbReference type="Gene3D" id="1.25.40.390">
    <property type="match status" value="1"/>
</dbReference>
<evidence type="ECO:0000313" key="6">
    <source>
        <dbReference type="EMBL" id="GFD54272.1"/>
    </source>
</evidence>
<name>A0A699X2H2_TANCI</name>
<dbReference type="InterPro" id="IPR011990">
    <property type="entry name" value="TPR-like_helical_dom_sf"/>
</dbReference>
<evidence type="ECO:0000256" key="2">
    <source>
        <dbReference type="ARBA" id="ARBA00022729"/>
    </source>
</evidence>
<feature type="non-terminal residue" evidence="6">
    <location>
        <position position="98"/>
    </location>
</feature>
<dbReference type="AlphaFoldDB" id="A0A699X2H2"/>
<feature type="non-terminal residue" evidence="6">
    <location>
        <position position="1"/>
    </location>
</feature>
<dbReference type="SUPFAM" id="SSF48452">
    <property type="entry name" value="TPR-like"/>
    <property type="match status" value="1"/>
</dbReference>
<comment type="subcellular location">
    <subcellularLocation>
        <location evidence="1">Cell outer membrane</location>
    </subcellularLocation>
</comment>
<evidence type="ECO:0000256" key="1">
    <source>
        <dbReference type="ARBA" id="ARBA00004442"/>
    </source>
</evidence>
<comment type="caution">
    <text evidence="6">The sequence shown here is derived from an EMBL/GenBank/DDBJ whole genome shotgun (WGS) entry which is preliminary data.</text>
</comment>